<sequence>MKTAKRLLALALAGVMALALLTGCSDSSSKAKQVEEYFRYMNGGYTNYQKDETLDKKLEVIAQKFQPSWLDDKNGELTNDAQIIIKNELQDYLVTGGVTPWVGEVKPGQSAQAQAESMKYCEMIEITPLASSPNTSTLLAIAFTMTDKKSDGHRYYLALLTKATIKTPQT</sequence>
<feature type="signal peptide" evidence="1">
    <location>
        <begin position="1"/>
        <end position="21"/>
    </location>
</feature>
<dbReference type="EMBL" id="JAGZAM010000001">
    <property type="protein sequence ID" value="MBS5686822.1"/>
    <property type="molecule type" value="Genomic_DNA"/>
</dbReference>
<evidence type="ECO:0000313" key="2">
    <source>
        <dbReference type="EMBL" id="MBS5686822.1"/>
    </source>
</evidence>
<dbReference type="AlphaFoldDB" id="A0A943IRA9"/>
<gene>
    <name evidence="2" type="ORF">KHW66_01715</name>
</gene>
<organism evidence="2 3">
    <name type="scientific">Faecalibacterium prausnitzii</name>
    <dbReference type="NCBI Taxonomy" id="853"/>
    <lineage>
        <taxon>Bacteria</taxon>
        <taxon>Bacillati</taxon>
        <taxon>Bacillota</taxon>
        <taxon>Clostridia</taxon>
        <taxon>Eubacteriales</taxon>
        <taxon>Oscillospiraceae</taxon>
        <taxon>Faecalibacterium</taxon>
    </lineage>
</organism>
<evidence type="ECO:0000256" key="1">
    <source>
        <dbReference type="SAM" id="SignalP"/>
    </source>
</evidence>
<keyword evidence="1" id="KW-0732">Signal</keyword>
<evidence type="ECO:0008006" key="4">
    <source>
        <dbReference type="Google" id="ProtNLM"/>
    </source>
</evidence>
<protein>
    <recommendedName>
        <fullName evidence="4">DUF5104 domain-containing protein</fullName>
    </recommendedName>
</protein>
<dbReference type="RefSeq" id="WP_270662097.1">
    <property type="nucleotide sequence ID" value="NZ_CP170812.1"/>
</dbReference>
<feature type="chain" id="PRO_5039302245" description="DUF5104 domain-containing protein" evidence="1">
    <location>
        <begin position="22"/>
        <end position="170"/>
    </location>
</feature>
<proteinExistence type="predicted"/>
<evidence type="ECO:0000313" key="3">
    <source>
        <dbReference type="Proteomes" id="UP000733372"/>
    </source>
</evidence>
<reference evidence="2" key="1">
    <citation type="submission" date="2021-02" db="EMBL/GenBank/DDBJ databases">
        <title>Infant gut strain persistence is associated with maternal origin, phylogeny, and functional potential including surface adhesion and iron acquisition.</title>
        <authorList>
            <person name="Lou Y.C."/>
        </authorList>
    </citation>
    <scope>NUCLEOTIDE SEQUENCE</scope>
    <source>
        <strain evidence="2">L3_101_367G1_dasL3_101_367G1_metabat.metabat.26</strain>
    </source>
</reference>
<accession>A0A943IRA9</accession>
<name>A0A943IRA9_9FIRM</name>
<dbReference type="PROSITE" id="PS51257">
    <property type="entry name" value="PROKAR_LIPOPROTEIN"/>
    <property type="match status" value="1"/>
</dbReference>
<dbReference type="Proteomes" id="UP000733372">
    <property type="component" value="Unassembled WGS sequence"/>
</dbReference>
<comment type="caution">
    <text evidence="2">The sequence shown here is derived from an EMBL/GenBank/DDBJ whole genome shotgun (WGS) entry which is preliminary data.</text>
</comment>